<evidence type="ECO:0000313" key="5">
    <source>
        <dbReference type="Proteomes" id="UP000275385"/>
    </source>
</evidence>
<accession>A0A420Y0W5</accession>
<keyword evidence="1" id="KW-0812">Transmembrane</keyword>
<dbReference type="InterPro" id="IPR005018">
    <property type="entry name" value="DOMON_domain"/>
</dbReference>
<dbReference type="SMART" id="SM00664">
    <property type="entry name" value="DoH"/>
    <property type="match status" value="1"/>
</dbReference>
<organism evidence="4 5">
    <name type="scientific">Coniochaeta pulveracea</name>
    <dbReference type="NCBI Taxonomy" id="177199"/>
    <lineage>
        <taxon>Eukaryota</taxon>
        <taxon>Fungi</taxon>
        <taxon>Dikarya</taxon>
        <taxon>Ascomycota</taxon>
        <taxon>Pezizomycotina</taxon>
        <taxon>Sordariomycetes</taxon>
        <taxon>Sordariomycetidae</taxon>
        <taxon>Coniochaetales</taxon>
        <taxon>Coniochaetaceae</taxon>
        <taxon>Coniochaeta</taxon>
    </lineage>
</organism>
<dbReference type="STRING" id="177199.A0A420Y0W5"/>
<dbReference type="PANTHER" id="PTHR47797:SF1">
    <property type="entry name" value="CYTOCHROME B561 DOMAIN-CONTAINING PROTEIN-RELATED"/>
    <property type="match status" value="1"/>
</dbReference>
<dbReference type="OrthoDB" id="19261at2759"/>
<dbReference type="AlphaFoldDB" id="A0A420Y0W5"/>
<dbReference type="CDD" id="cd09630">
    <property type="entry name" value="CDH_like_cytochrome"/>
    <property type="match status" value="1"/>
</dbReference>
<protein>
    <recommendedName>
        <fullName evidence="3">DOMON domain-containing protein</fullName>
    </recommendedName>
</protein>
<name>A0A420Y0W5_9PEZI</name>
<evidence type="ECO:0000313" key="4">
    <source>
        <dbReference type="EMBL" id="RKU41572.1"/>
    </source>
</evidence>
<dbReference type="Gene3D" id="2.60.40.1210">
    <property type="entry name" value="Cellobiose dehydrogenase, cytochrome domain"/>
    <property type="match status" value="1"/>
</dbReference>
<dbReference type="PANTHER" id="PTHR47797">
    <property type="entry name" value="DEHYDROGENASE, PUTATIVE (AFU_ORTHOLOGUE AFUA_8G05805)-RELATED"/>
    <property type="match status" value="1"/>
</dbReference>
<proteinExistence type="predicted"/>
<reference evidence="4 5" key="1">
    <citation type="submission" date="2018-08" db="EMBL/GenBank/DDBJ databases">
        <title>Draft genome of the lignicolous fungus Coniochaeta pulveracea.</title>
        <authorList>
            <person name="Borstlap C.J."/>
            <person name="De Witt R.N."/>
            <person name="Botha A."/>
            <person name="Volschenk H."/>
        </authorList>
    </citation>
    <scope>NUCLEOTIDE SEQUENCE [LARGE SCALE GENOMIC DNA]</scope>
    <source>
        <strain evidence="4 5">CAB683</strain>
    </source>
</reference>
<comment type="caution">
    <text evidence="4">The sequence shown here is derived from an EMBL/GenBank/DDBJ whole genome shotgun (WGS) entry which is preliminary data.</text>
</comment>
<dbReference type="Pfam" id="PF16010">
    <property type="entry name" value="CDH-cyt"/>
    <property type="match status" value="1"/>
</dbReference>
<keyword evidence="5" id="KW-1185">Reference proteome</keyword>
<gene>
    <name evidence="4" type="ORF">DL546_004251</name>
</gene>
<feature type="signal peptide" evidence="2">
    <location>
        <begin position="1"/>
        <end position="22"/>
    </location>
</feature>
<dbReference type="Proteomes" id="UP000275385">
    <property type="component" value="Unassembled WGS sequence"/>
</dbReference>
<sequence>MASRLLPLVGLLLVSLSVYAQADNVTAVAGISTFYNEDLGITFTLNIDQNSEDINFFLSSPPYSWVGVGFGSEMARSLMLVFYSSQDGQSVTISPRLATGETEPAHYPGLTVTQENSSGMHNGDFRVVGTCKGCRVWPTGRMVTNSTTSPFILGFGSPTNTLASNDPTVRLKRHEGYGRFTMNTIQATGVNGLSALAALPLTNASDGAALIGSLQKDEDRQAFAHGIVMTLATLGVAPVDIVTAGALRRWPVLHMITSTALMAFVLGGMGVGIHISRMYLITQKYQTPHQILGLLVIVALFLVAIMGIYGRLIVKSAGRTGNPPPAWSGVLGKAHRWVGRGMWVIMLINVGLYVYTKGSAPRNDCCTDTSYRGLQFSEANKMLIIGYAVVAAGALVLVALIRWTVHCCTKHRHEDEEEDKRAFELSQIYGSGH</sequence>
<dbReference type="EMBL" id="QVQW01000072">
    <property type="protein sequence ID" value="RKU41572.1"/>
    <property type="molecule type" value="Genomic_DNA"/>
</dbReference>
<feature type="transmembrane region" description="Helical" evidence="1">
    <location>
        <begin position="259"/>
        <end position="279"/>
    </location>
</feature>
<feature type="chain" id="PRO_5019474715" description="DOMON domain-containing protein" evidence="2">
    <location>
        <begin position="23"/>
        <end position="433"/>
    </location>
</feature>
<dbReference type="SUPFAM" id="SSF49344">
    <property type="entry name" value="CBD9-like"/>
    <property type="match status" value="1"/>
</dbReference>
<keyword evidence="1" id="KW-1133">Transmembrane helix</keyword>
<keyword evidence="2" id="KW-0732">Signal</keyword>
<feature type="transmembrane region" description="Helical" evidence="1">
    <location>
        <begin position="291"/>
        <end position="309"/>
    </location>
</feature>
<feature type="transmembrane region" description="Helical" evidence="1">
    <location>
        <begin position="384"/>
        <end position="405"/>
    </location>
</feature>
<keyword evidence="1" id="KW-0472">Membrane</keyword>
<evidence type="ECO:0000259" key="3">
    <source>
        <dbReference type="SMART" id="SM00664"/>
    </source>
</evidence>
<evidence type="ECO:0000256" key="1">
    <source>
        <dbReference type="SAM" id="Phobius"/>
    </source>
</evidence>
<evidence type="ECO:0000256" key="2">
    <source>
        <dbReference type="SAM" id="SignalP"/>
    </source>
</evidence>
<dbReference type="InterPro" id="IPR015920">
    <property type="entry name" value="Cellobiose_DH-like_cyt"/>
</dbReference>
<feature type="transmembrane region" description="Helical" evidence="1">
    <location>
        <begin position="337"/>
        <end position="355"/>
    </location>
</feature>
<feature type="transmembrane region" description="Helical" evidence="1">
    <location>
        <begin position="223"/>
        <end position="247"/>
    </location>
</feature>
<feature type="domain" description="DOMON" evidence="3">
    <location>
        <begin position="65"/>
        <end position="156"/>
    </location>
</feature>